<protein>
    <submittedName>
        <fullName evidence="1">Uncharacterized protein</fullName>
    </submittedName>
</protein>
<evidence type="ECO:0000313" key="1">
    <source>
        <dbReference type="EMBL" id="GAG08993.1"/>
    </source>
</evidence>
<dbReference type="EMBL" id="BARS01029825">
    <property type="protein sequence ID" value="GAG08993.1"/>
    <property type="molecule type" value="Genomic_DNA"/>
</dbReference>
<reference evidence="1" key="1">
    <citation type="journal article" date="2014" name="Front. Microbiol.">
        <title>High frequency of phylogenetically diverse reductive dehalogenase-homologous genes in deep subseafloor sedimentary metagenomes.</title>
        <authorList>
            <person name="Kawai M."/>
            <person name="Futagami T."/>
            <person name="Toyoda A."/>
            <person name="Takaki Y."/>
            <person name="Nishi S."/>
            <person name="Hori S."/>
            <person name="Arai W."/>
            <person name="Tsubouchi T."/>
            <person name="Morono Y."/>
            <person name="Uchiyama I."/>
            <person name="Ito T."/>
            <person name="Fujiyama A."/>
            <person name="Inagaki F."/>
            <person name="Takami H."/>
        </authorList>
    </citation>
    <scope>NUCLEOTIDE SEQUENCE</scope>
    <source>
        <strain evidence="1">Expedition CK06-06</strain>
    </source>
</reference>
<proteinExistence type="predicted"/>
<sequence length="41" mass="4494">MPIDMLLPRIARDDDAPPMSLDDLAKLLPKLGCAVEEVAEM</sequence>
<organism evidence="1">
    <name type="scientific">marine sediment metagenome</name>
    <dbReference type="NCBI Taxonomy" id="412755"/>
    <lineage>
        <taxon>unclassified sequences</taxon>
        <taxon>metagenomes</taxon>
        <taxon>ecological metagenomes</taxon>
    </lineage>
</organism>
<feature type="non-terminal residue" evidence="1">
    <location>
        <position position="41"/>
    </location>
</feature>
<name>X0V972_9ZZZZ</name>
<dbReference type="AlphaFoldDB" id="X0V972"/>
<accession>X0V972</accession>
<gene>
    <name evidence="1" type="ORF">S01H1_46569</name>
</gene>
<comment type="caution">
    <text evidence="1">The sequence shown here is derived from an EMBL/GenBank/DDBJ whole genome shotgun (WGS) entry which is preliminary data.</text>
</comment>